<dbReference type="OrthoDB" id="1706761at2"/>
<evidence type="ECO:0000313" key="3">
    <source>
        <dbReference type="Proteomes" id="UP000183952"/>
    </source>
</evidence>
<feature type="transmembrane region" description="Helical" evidence="1">
    <location>
        <begin position="143"/>
        <end position="164"/>
    </location>
</feature>
<evidence type="ECO:0000256" key="1">
    <source>
        <dbReference type="SAM" id="Phobius"/>
    </source>
</evidence>
<dbReference type="Proteomes" id="UP000183952">
    <property type="component" value="Unassembled WGS sequence"/>
</dbReference>
<dbReference type="Pfam" id="PF09546">
    <property type="entry name" value="Spore_III_AE"/>
    <property type="match status" value="1"/>
</dbReference>
<keyword evidence="1" id="KW-0472">Membrane</keyword>
<protein>
    <submittedName>
        <fullName evidence="2">Stage III sporulation protein AE</fullName>
    </submittedName>
</protein>
<dbReference type="InterPro" id="IPR014194">
    <property type="entry name" value="Spore_III_AE"/>
</dbReference>
<gene>
    <name evidence="2" type="ORF">SAMN02745248_00627</name>
</gene>
<feature type="transmembrane region" description="Helical" evidence="1">
    <location>
        <begin position="366"/>
        <end position="392"/>
    </location>
</feature>
<keyword evidence="3" id="KW-1185">Reference proteome</keyword>
<keyword evidence="1" id="KW-1133">Transmembrane helix</keyword>
<reference evidence="2 3" key="1">
    <citation type="submission" date="2016-11" db="EMBL/GenBank/DDBJ databases">
        <authorList>
            <person name="Jaros S."/>
            <person name="Januszkiewicz K."/>
            <person name="Wedrychowicz H."/>
        </authorList>
    </citation>
    <scope>NUCLEOTIDE SEQUENCE [LARGE SCALE GENOMIC DNA]</scope>
    <source>
        <strain evidence="2 3">DSM 3090</strain>
    </source>
</reference>
<evidence type="ECO:0000313" key="2">
    <source>
        <dbReference type="EMBL" id="SHJ66368.1"/>
    </source>
</evidence>
<dbReference type="EMBL" id="FRAD01000005">
    <property type="protein sequence ID" value="SHJ66368.1"/>
    <property type="molecule type" value="Genomic_DNA"/>
</dbReference>
<sequence>MKKICILRMLICISVVMVMLRISVKAEARSIQVEDVNVISESKDEVLEENKKEADKVYEMVEKMKDNNEILRELDVEEFVEGLNDKDGFDLEKNKIIRAAKKVLLKEIAETGKLMGVIVVIAIVCSLLKHLQDAFKENRVSDIAYFTCFASMIVVISKSFYISISIASNAVNGISDFMYAIVPVMIVLFASIGNVTQAIFMDPILIASINICITIISKVIFPMITLSFVLSFVNNLSEDYKIGRLSSIIKSSVLWIQGIMMTIFVTILTIRSIASATMDDVTIKAAKFAVDSAVPVVGKTLSDAISTMAGYTLLLKNSIGTLGMVVIILVMLSPIIKLFCISGIYKVTGALLQPISDKRLTDSIDSVGNCITLILACVICTTVMTFIMVAVLTATGKGIISV</sequence>
<feature type="transmembrane region" description="Helical" evidence="1">
    <location>
        <begin position="253"/>
        <end position="274"/>
    </location>
</feature>
<dbReference type="RefSeq" id="WP_072902235.1">
    <property type="nucleotide sequence ID" value="NZ_FRAD01000005.1"/>
</dbReference>
<feature type="transmembrane region" description="Helical" evidence="1">
    <location>
        <begin position="176"/>
        <end position="200"/>
    </location>
</feature>
<keyword evidence="1" id="KW-0812">Transmembrane</keyword>
<name>A0A1M6L591_9CLOT</name>
<feature type="transmembrane region" description="Helical" evidence="1">
    <location>
        <begin position="206"/>
        <end position="233"/>
    </location>
</feature>
<dbReference type="STRING" id="1121331.SAMN02745248_00627"/>
<dbReference type="AlphaFoldDB" id="A0A1M6L591"/>
<feature type="transmembrane region" description="Helical" evidence="1">
    <location>
        <begin position="322"/>
        <end position="345"/>
    </location>
</feature>
<accession>A0A1M6L591</accession>
<proteinExistence type="predicted"/>
<dbReference type="NCBIfam" id="TIGR02829">
    <property type="entry name" value="spore_III_AE"/>
    <property type="match status" value="1"/>
</dbReference>
<organism evidence="2 3">
    <name type="scientific">Hathewaya proteolytica DSM 3090</name>
    <dbReference type="NCBI Taxonomy" id="1121331"/>
    <lineage>
        <taxon>Bacteria</taxon>
        <taxon>Bacillati</taxon>
        <taxon>Bacillota</taxon>
        <taxon>Clostridia</taxon>
        <taxon>Eubacteriales</taxon>
        <taxon>Clostridiaceae</taxon>
        <taxon>Hathewaya</taxon>
    </lineage>
</organism>
<feature type="transmembrane region" description="Helical" evidence="1">
    <location>
        <begin position="114"/>
        <end position="131"/>
    </location>
</feature>